<accession>A0A4V6RYU4</accession>
<dbReference type="Proteomes" id="UP000306798">
    <property type="component" value="Unassembled WGS sequence"/>
</dbReference>
<protein>
    <submittedName>
        <fullName evidence="1">Uncharacterized protein</fullName>
    </submittedName>
</protein>
<dbReference type="AlphaFoldDB" id="A0A4V6RYU4"/>
<organism evidence="1 2">
    <name type="scientific">Bifidobacterium pseudolongum</name>
    <dbReference type="NCBI Taxonomy" id="1694"/>
    <lineage>
        <taxon>Bacteria</taxon>
        <taxon>Bacillati</taxon>
        <taxon>Actinomycetota</taxon>
        <taxon>Actinomycetes</taxon>
        <taxon>Bifidobacteriales</taxon>
        <taxon>Bifidobacteriaceae</taxon>
        <taxon>Bifidobacterium</taxon>
    </lineage>
</organism>
<dbReference type="EMBL" id="SSTF01000040">
    <property type="protein sequence ID" value="THG24047.1"/>
    <property type="molecule type" value="Genomic_DNA"/>
</dbReference>
<name>A0A4V6RYU4_9BIFI</name>
<proteinExistence type="predicted"/>
<gene>
    <name evidence="1" type="ORF">E5991_09335</name>
</gene>
<dbReference type="RefSeq" id="WP_136511776.1">
    <property type="nucleotide sequence ID" value="NZ_SSTF01000040.1"/>
</dbReference>
<reference evidence="1 2" key="1">
    <citation type="submission" date="2019-04" db="EMBL/GenBank/DDBJ databases">
        <title>Microbes associate with the intestines of laboratory mice.</title>
        <authorList>
            <person name="Navarre W."/>
            <person name="Wong E."/>
            <person name="Huang K.C."/>
            <person name="Tropini C."/>
            <person name="Ng K."/>
            <person name="Yu B."/>
        </authorList>
    </citation>
    <scope>NUCLEOTIDE SEQUENCE [LARGE SCALE GENOMIC DNA]</scope>
    <source>
        <strain evidence="1 2">NM87_A27A</strain>
    </source>
</reference>
<comment type="caution">
    <text evidence="1">The sequence shown here is derived from an EMBL/GenBank/DDBJ whole genome shotgun (WGS) entry which is preliminary data.</text>
</comment>
<evidence type="ECO:0000313" key="1">
    <source>
        <dbReference type="EMBL" id="THG24047.1"/>
    </source>
</evidence>
<sequence length="84" mass="8952">MPDWGYDMMVTPTCSSVASVRGEEEDRVSHVLFKGTKIRFKQPFLACDGSTPRNAEAFALLDAIRNMGLPAGAHIPIGGAVGTS</sequence>
<evidence type="ECO:0000313" key="2">
    <source>
        <dbReference type="Proteomes" id="UP000306798"/>
    </source>
</evidence>